<dbReference type="Gene3D" id="3.40.50.150">
    <property type="entry name" value="Vaccinia Virus protein VP39"/>
    <property type="match status" value="1"/>
</dbReference>
<dbReference type="InterPro" id="IPR029063">
    <property type="entry name" value="SAM-dependent_MTases_sf"/>
</dbReference>
<dbReference type="Pfam" id="PF04816">
    <property type="entry name" value="TrmK"/>
    <property type="match status" value="1"/>
</dbReference>
<name>A0ABW2EIE1_9BACI</name>
<protein>
    <submittedName>
        <fullName evidence="1">tRNA (Adenine(22)-N(1))-methyltransferase</fullName>
    </submittedName>
</protein>
<organism evidence="1 2">
    <name type="scientific">Halobacillus seohaensis</name>
    <dbReference type="NCBI Taxonomy" id="447421"/>
    <lineage>
        <taxon>Bacteria</taxon>
        <taxon>Bacillati</taxon>
        <taxon>Bacillota</taxon>
        <taxon>Bacilli</taxon>
        <taxon>Bacillales</taxon>
        <taxon>Bacillaceae</taxon>
        <taxon>Halobacillus</taxon>
    </lineage>
</organism>
<dbReference type="PANTHER" id="PTHR38451:SF1">
    <property type="entry name" value="TRNA (ADENINE(22)-N(1))-METHYLTRANSFERASE"/>
    <property type="match status" value="1"/>
</dbReference>
<comment type="caution">
    <text evidence="1">The sequence shown here is derived from an EMBL/GenBank/DDBJ whole genome shotgun (WGS) entry which is preliminary data.</text>
</comment>
<dbReference type="Proteomes" id="UP001596410">
    <property type="component" value="Unassembled WGS sequence"/>
</dbReference>
<keyword evidence="2" id="KW-1185">Reference proteome</keyword>
<evidence type="ECO:0000313" key="2">
    <source>
        <dbReference type="Proteomes" id="UP001596410"/>
    </source>
</evidence>
<evidence type="ECO:0000313" key="1">
    <source>
        <dbReference type="EMBL" id="MFC7060656.1"/>
    </source>
</evidence>
<sequence>MNGQQLSKRLKTVARYLQKPISFADIGSDHAYLPCYVCHDNPESFAIAGELNEGPYLSAKKEVCVNELEEQIEVKLGNGLEVIDDRIAQVVIAGMGGPLIANILEEGKMSLTSVSRIVVQPNIEARAIRKWFMSNDYNLVEEAILEENGHYYEILVADKGNGRENYDENSLEKQLWLGPHLLKEKSIAFQLKWTDAKNKKLNIIKQMQQSTNPDREKIKAFEREIRWIEEVLN</sequence>
<reference evidence="2" key="1">
    <citation type="journal article" date="2019" name="Int. J. Syst. Evol. Microbiol.">
        <title>The Global Catalogue of Microorganisms (GCM) 10K type strain sequencing project: providing services to taxonomists for standard genome sequencing and annotation.</title>
        <authorList>
            <consortium name="The Broad Institute Genomics Platform"/>
            <consortium name="The Broad Institute Genome Sequencing Center for Infectious Disease"/>
            <person name="Wu L."/>
            <person name="Ma J."/>
        </authorList>
    </citation>
    <scope>NUCLEOTIDE SEQUENCE [LARGE SCALE GENOMIC DNA]</scope>
    <source>
        <strain evidence="2">CGMCC 4.1621</strain>
    </source>
</reference>
<dbReference type="PANTHER" id="PTHR38451">
    <property type="entry name" value="TRNA (ADENINE(22)-N(1))-METHYLTRANSFERASE"/>
    <property type="match status" value="1"/>
</dbReference>
<proteinExistence type="predicted"/>
<dbReference type="Gene3D" id="1.10.287.1890">
    <property type="match status" value="1"/>
</dbReference>
<dbReference type="PIRSF" id="PIRSF018637">
    <property type="entry name" value="TrmK"/>
    <property type="match status" value="1"/>
</dbReference>
<dbReference type="EMBL" id="JBHSZV010000004">
    <property type="protein sequence ID" value="MFC7060656.1"/>
    <property type="molecule type" value="Genomic_DNA"/>
</dbReference>
<gene>
    <name evidence="1" type="ORF">ACFQIC_02070</name>
</gene>
<accession>A0ABW2EIE1</accession>
<dbReference type="InterPro" id="IPR006901">
    <property type="entry name" value="TrmK"/>
</dbReference>